<dbReference type="OrthoDB" id="161492at2759"/>
<comment type="caution">
    <text evidence="2">The sequence shown here is derived from an EMBL/GenBank/DDBJ whole genome shotgun (WGS) entry which is preliminary data.</text>
</comment>
<gene>
    <name evidence="2" type="ORF">Plil01_000063700</name>
</gene>
<evidence type="ECO:0000256" key="1">
    <source>
        <dbReference type="SAM" id="MobiDB-lite"/>
    </source>
</evidence>
<keyword evidence="3" id="KW-1185">Reference proteome</keyword>
<dbReference type="AlphaFoldDB" id="A0A9W6WM23"/>
<feature type="compositionally biased region" description="Low complexity" evidence="1">
    <location>
        <begin position="46"/>
        <end position="62"/>
    </location>
</feature>
<reference evidence="2" key="1">
    <citation type="submission" date="2023-04" db="EMBL/GenBank/DDBJ databases">
        <title>Phytophthora lilii NBRC 32176.</title>
        <authorList>
            <person name="Ichikawa N."/>
            <person name="Sato H."/>
            <person name="Tonouchi N."/>
        </authorList>
    </citation>
    <scope>NUCLEOTIDE SEQUENCE</scope>
    <source>
        <strain evidence="2">NBRC 32176</strain>
    </source>
</reference>
<feature type="region of interest" description="Disordered" evidence="1">
    <location>
        <begin position="42"/>
        <end position="106"/>
    </location>
</feature>
<feature type="compositionally biased region" description="Low complexity" evidence="1">
    <location>
        <begin position="73"/>
        <end position="87"/>
    </location>
</feature>
<feature type="compositionally biased region" description="Basic and acidic residues" evidence="1">
    <location>
        <begin position="88"/>
        <end position="106"/>
    </location>
</feature>
<evidence type="ECO:0000313" key="2">
    <source>
        <dbReference type="EMBL" id="GMF09761.1"/>
    </source>
</evidence>
<proteinExistence type="predicted"/>
<evidence type="ECO:0000313" key="3">
    <source>
        <dbReference type="Proteomes" id="UP001165083"/>
    </source>
</evidence>
<name>A0A9W6WM23_9STRA</name>
<accession>A0A9W6WM23</accession>
<dbReference type="EMBL" id="BSXW01000018">
    <property type="protein sequence ID" value="GMF09761.1"/>
    <property type="molecule type" value="Genomic_DNA"/>
</dbReference>
<sequence length="152" mass="16921">MHRAEPEVEPHCGARRGAACEDDDSLLRDMLAFVDTFPADSEQLLNENSTTNGTSGPSSTGSRVIELLDDKSGNSAPNNAVAAASQSREQRRREASRLKDRNKYLRKKVSNDFHHRLWSRLTWRRPHCSGEDPQAPSGSGSAHQGARRIREK</sequence>
<feature type="region of interest" description="Disordered" evidence="1">
    <location>
        <begin position="123"/>
        <end position="152"/>
    </location>
</feature>
<protein>
    <submittedName>
        <fullName evidence="2">Unnamed protein product</fullName>
    </submittedName>
</protein>
<dbReference type="Proteomes" id="UP001165083">
    <property type="component" value="Unassembled WGS sequence"/>
</dbReference>
<organism evidence="2 3">
    <name type="scientific">Phytophthora lilii</name>
    <dbReference type="NCBI Taxonomy" id="2077276"/>
    <lineage>
        <taxon>Eukaryota</taxon>
        <taxon>Sar</taxon>
        <taxon>Stramenopiles</taxon>
        <taxon>Oomycota</taxon>
        <taxon>Peronosporomycetes</taxon>
        <taxon>Peronosporales</taxon>
        <taxon>Peronosporaceae</taxon>
        <taxon>Phytophthora</taxon>
    </lineage>
</organism>